<reference evidence="6 7" key="1">
    <citation type="submission" date="2019-10" db="EMBL/GenBank/DDBJ databases">
        <title>Cognatihalovulum marinum gen. nov. sp. nov., a new member of the family Rhodobacteraceae isolated from deep seawater of the Northwest Indian Ocean.</title>
        <authorList>
            <person name="Ruan C."/>
            <person name="Wang J."/>
            <person name="Zheng X."/>
            <person name="Song L."/>
            <person name="Zhu Y."/>
            <person name="Huang Y."/>
            <person name="Lu Z."/>
            <person name="Du W."/>
            <person name="Huang L."/>
            <person name="Dai X."/>
        </authorList>
    </citation>
    <scope>NUCLEOTIDE SEQUENCE [LARGE SCALE GENOMIC DNA]</scope>
    <source>
        <strain evidence="6 7">2CG4</strain>
    </source>
</reference>
<feature type="domain" description="Endonuclease/exonuclease/phosphatase" evidence="5">
    <location>
        <begin position="37"/>
        <end position="201"/>
    </location>
</feature>
<keyword evidence="2" id="KW-0540">Nuclease</keyword>
<comment type="caution">
    <text evidence="6">The sequence shown here is derived from an EMBL/GenBank/DDBJ whole genome shotgun (WGS) entry which is preliminary data.</text>
</comment>
<dbReference type="SUPFAM" id="SSF57884">
    <property type="entry name" value="Ada DNA repair protein, N-terminal domain (N-Ada 10)"/>
    <property type="match status" value="1"/>
</dbReference>
<dbReference type="EMBL" id="WIND01000013">
    <property type="protein sequence ID" value="MSU90877.1"/>
    <property type="molecule type" value="Genomic_DNA"/>
</dbReference>
<sequence length="357" mass="39339">MTPLPFRRALGRTVLAAAIALSAAATPGVSIAETFVGSWNIRNLGWGDQKDHEAVAAVAGRYDLLAVQEVMTEEGLEHLLVELERTTGVRWQALKSHRVGRGSYKEMYAFLFRPDRIEWVDGAVVYIDDRDVFEREPFSAVFRSADGGDFVLASAHLIYGDSVDRRRREAAALAGYRDWLEEAFPGLPVFIAGDFNLQPSDTAWSEPGRKSFPLIRDGATTLGKRNGSYANLYDNIWAPSGMDLPIAGFGIDEFPAELLRITHEQARAEVSDHAPVFMVLDESVATVRFEPWLGSGPRDQADVSIEPSLPAVIGNSNSGIYHVEGCPGYSRTSQRNRALFDSEAEALTAGYRRARNC</sequence>
<dbReference type="PANTHER" id="PTHR11371:SF31">
    <property type="entry name" value="EXTRACELLULAR NUCLEASE"/>
    <property type="match status" value="1"/>
</dbReference>
<dbReference type="Proteomes" id="UP000474957">
    <property type="component" value="Unassembled WGS sequence"/>
</dbReference>
<feature type="chain" id="PRO_5026868947" evidence="4">
    <location>
        <begin position="33"/>
        <end position="357"/>
    </location>
</feature>
<evidence type="ECO:0000256" key="4">
    <source>
        <dbReference type="SAM" id="SignalP"/>
    </source>
</evidence>
<proteinExistence type="inferred from homology"/>
<dbReference type="GO" id="GO:0004536">
    <property type="term" value="F:DNA nuclease activity"/>
    <property type="evidence" value="ECO:0007669"/>
    <property type="project" value="InterPro"/>
</dbReference>
<evidence type="ECO:0000256" key="1">
    <source>
        <dbReference type="ARBA" id="ARBA00007359"/>
    </source>
</evidence>
<feature type="signal peptide" evidence="4">
    <location>
        <begin position="1"/>
        <end position="32"/>
    </location>
</feature>
<name>A0A6L5Z2X2_9RHOB</name>
<dbReference type="RefSeq" id="WP_154447469.1">
    <property type="nucleotide sequence ID" value="NZ_WIND01000013.1"/>
</dbReference>
<evidence type="ECO:0000259" key="5">
    <source>
        <dbReference type="Pfam" id="PF03372"/>
    </source>
</evidence>
<accession>A0A6L5Z2X2</accession>
<dbReference type="PANTHER" id="PTHR11371">
    <property type="entry name" value="DEOXYRIBONUCLEASE"/>
    <property type="match status" value="1"/>
</dbReference>
<dbReference type="InterPro" id="IPR036691">
    <property type="entry name" value="Endo/exonu/phosph_ase_sf"/>
</dbReference>
<dbReference type="SMART" id="SM00476">
    <property type="entry name" value="DNaseIc"/>
    <property type="match status" value="1"/>
</dbReference>
<organism evidence="6 7">
    <name type="scientific">Halovulum marinum</name>
    <dbReference type="NCBI Taxonomy" id="2662447"/>
    <lineage>
        <taxon>Bacteria</taxon>
        <taxon>Pseudomonadati</taxon>
        <taxon>Pseudomonadota</taxon>
        <taxon>Alphaproteobacteria</taxon>
        <taxon>Rhodobacterales</taxon>
        <taxon>Paracoccaceae</taxon>
        <taxon>Halovulum</taxon>
    </lineage>
</organism>
<evidence type="ECO:0000256" key="2">
    <source>
        <dbReference type="ARBA" id="ARBA00022722"/>
    </source>
</evidence>
<dbReference type="CDD" id="cd10283">
    <property type="entry name" value="MnuA_DNase1-like"/>
    <property type="match status" value="1"/>
</dbReference>
<comment type="similarity">
    <text evidence="1">Belongs to the DNase I family.</text>
</comment>
<keyword evidence="4" id="KW-0732">Signal</keyword>
<evidence type="ECO:0000313" key="7">
    <source>
        <dbReference type="Proteomes" id="UP000474957"/>
    </source>
</evidence>
<dbReference type="AlphaFoldDB" id="A0A6L5Z2X2"/>
<dbReference type="InterPro" id="IPR005135">
    <property type="entry name" value="Endo/exonuclease/phosphatase"/>
</dbReference>
<dbReference type="Gene3D" id="3.40.10.10">
    <property type="entry name" value="DNA Methylphosphotriester Repair Domain"/>
    <property type="match status" value="1"/>
</dbReference>
<dbReference type="Pfam" id="PF03372">
    <property type="entry name" value="Exo_endo_phos"/>
    <property type="match status" value="1"/>
</dbReference>
<dbReference type="SUPFAM" id="SSF56219">
    <property type="entry name" value="DNase I-like"/>
    <property type="match status" value="1"/>
</dbReference>
<dbReference type="Gene3D" id="3.60.10.10">
    <property type="entry name" value="Endonuclease/exonuclease/phosphatase"/>
    <property type="match status" value="1"/>
</dbReference>
<protein>
    <submittedName>
        <fullName evidence="6">DNAse</fullName>
    </submittedName>
</protein>
<evidence type="ECO:0000256" key="3">
    <source>
        <dbReference type="ARBA" id="ARBA00022801"/>
    </source>
</evidence>
<dbReference type="InterPro" id="IPR035451">
    <property type="entry name" value="Ada-like_dom_sf"/>
</dbReference>
<keyword evidence="7" id="KW-1185">Reference proteome</keyword>
<evidence type="ECO:0000313" key="6">
    <source>
        <dbReference type="EMBL" id="MSU90877.1"/>
    </source>
</evidence>
<dbReference type="InterPro" id="IPR016202">
    <property type="entry name" value="DNase_I"/>
</dbReference>
<gene>
    <name evidence="6" type="ORF">GE300_14845</name>
</gene>
<keyword evidence="3" id="KW-0378">Hydrolase</keyword>
<dbReference type="GO" id="GO:0016787">
    <property type="term" value="F:hydrolase activity"/>
    <property type="evidence" value="ECO:0007669"/>
    <property type="project" value="UniProtKB-KW"/>
</dbReference>
<dbReference type="GO" id="GO:0006308">
    <property type="term" value="P:DNA catabolic process"/>
    <property type="evidence" value="ECO:0007669"/>
    <property type="project" value="InterPro"/>
</dbReference>